<feature type="domain" description="NUP210 Ig-like" evidence="18">
    <location>
        <begin position="524"/>
        <end position="611"/>
    </location>
</feature>
<dbReference type="Pfam" id="PF22959">
    <property type="entry name" value="Ig_NUP210_15th"/>
    <property type="match status" value="1"/>
</dbReference>
<gene>
    <name evidence="21" type="ORF">ACOC_LOCUS6459</name>
</gene>
<feature type="domain" description="NUP210 Ig-like" evidence="14">
    <location>
        <begin position="625"/>
        <end position="720"/>
    </location>
</feature>
<evidence type="ECO:0000259" key="12">
    <source>
        <dbReference type="Pfam" id="PF22957"/>
    </source>
</evidence>
<dbReference type="OMA" id="HNMYEGT"/>
<accession>A0A158PHJ7</accession>
<feature type="region of interest" description="Disordered" evidence="9">
    <location>
        <begin position="1638"/>
        <end position="1663"/>
    </location>
</feature>
<dbReference type="PANTHER" id="PTHR23019">
    <property type="entry name" value="NUCLEAR PORE MEMBRANE GLYCOPROTEIN GP210-RELATED"/>
    <property type="match status" value="1"/>
</dbReference>
<evidence type="ECO:0000259" key="20">
    <source>
        <dbReference type="Pfam" id="PF26181"/>
    </source>
</evidence>
<dbReference type="GO" id="GO:0031965">
    <property type="term" value="C:nuclear membrane"/>
    <property type="evidence" value="ECO:0007669"/>
    <property type="project" value="UniProtKB-SubCell"/>
</dbReference>
<keyword evidence="6 10" id="KW-0472">Membrane</keyword>
<dbReference type="Pfam" id="PF22963">
    <property type="entry name" value="Ig_NUP210_3rd"/>
    <property type="match status" value="1"/>
</dbReference>
<dbReference type="InterPro" id="IPR055095">
    <property type="entry name" value="NUP210_Ig_C"/>
</dbReference>
<evidence type="ECO:0000256" key="2">
    <source>
        <dbReference type="ARBA" id="ARBA00007313"/>
    </source>
</evidence>
<keyword evidence="4 11" id="KW-0732">Signal</keyword>
<evidence type="ECO:0000256" key="10">
    <source>
        <dbReference type="SAM" id="Phobius"/>
    </source>
</evidence>
<feature type="domain" description="NUP210 C-terminal Ig-like" evidence="12">
    <location>
        <begin position="1380"/>
        <end position="1470"/>
    </location>
</feature>
<evidence type="ECO:0000256" key="9">
    <source>
        <dbReference type="SAM" id="MobiDB-lite"/>
    </source>
</evidence>
<feature type="domain" description="NUP210 Ig-like" evidence="16">
    <location>
        <begin position="21"/>
        <end position="113"/>
    </location>
</feature>
<dbReference type="Pfam" id="PF22957">
    <property type="entry name" value="NUP210_Ig"/>
    <property type="match status" value="1"/>
</dbReference>
<dbReference type="Pfam" id="PF22967">
    <property type="entry name" value="Ig_NUP210_1st"/>
    <property type="match status" value="1"/>
</dbReference>
<organism evidence="23">
    <name type="scientific">Angiostrongylus costaricensis</name>
    <name type="common">Nematode worm</name>
    <dbReference type="NCBI Taxonomy" id="334426"/>
    <lineage>
        <taxon>Eukaryota</taxon>
        <taxon>Metazoa</taxon>
        <taxon>Ecdysozoa</taxon>
        <taxon>Nematoda</taxon>
        <taxon>Chromadorea</taxon>
        <taxon>Rhabditida</taxon>
        <taxon>Rhabditina</taxon>
        <taxon>Rhabditomorpha</taxon>
        <taxon>Strongyloidea</taxon>
        <taxon>Metastrongylidae</taxon>
        <taxon>Angiostrongylus</taxon>
    </lineage>
</organism>
<evidence type="ECO:0000259" key="13">
    <source>
        <dbReference type="Pfam" id="PF22959"/>
    </source>
</evidence>
<keyword evidence="5 10" id="KW-1133">Transmembrane helix</keyword>
<evidence type="ECO:0000256" key="3">
    <source>
        <dbReference type="ARBA" id="ARBA00022692"/>
    </source>
</evidence>
<dbReference type="Pfam" id="PF22962">
    <property type="entry name" value="Ig_NUP210_7th"/>
    <property type="match status" value="1"/>
</dbReference>
<sequence>MISVLWNIIALFSTFQYSSTYRLNVPRVLLPYHPTIPVTFLLEVSQPSGGCFSWRSTRPDVVSVSAIGTNQGECSDKAEIRSTAKAVSGELSAVIFAEDSASSTMLSCGVSVDLISRIRVETTTKILFVDAAPARMIVEAFNSEGDKFSTLSEIPIDWELSHTGDGRPLRIVPFEQSTYEAPNEIMKLENNKKKGYVVLVEGVLTGSATLTAKIAEPPYSHISAHSLDLTVVANLLLLPAHDLFVPVYAVVPFQVQIVKQSVTEEIPMPSSDYYLKVDSETVCKLDKKTSSVQALTRGRTDIHLLSQNVDVKAKTGVRPPSTAIYVVDPESIQWVISGGGNWLLQTGTHYKMSVSLVDPHGNTMYISNNLRFESTIPEVYFDVHFISNNQTYFEVTPRKVGKTILKSRFVANSYSCIVDYFSLFSAGKVTGEQSVQIVDPVRISPREVMFPYLPRRKTSFMLKATGGSGLYDWSTGDTSVCTVDSNGLLGVASPGTTVVVASDKRNPAHKDSASVSVLDVLSLTFGETRKEAEVGSDLIVNIQLMGASSHGLVPFTDCRAADFRVQSSDNDVFRPVAEYVPTLPSVGTGCSTVMLKAISSGDAKITVSFDHYEAVLDVSSYPPLQVSLLLFVSLSVAFEGGPRPWLTDISRHYRQDDLFNVKCGLVDGTTVGFLNTAPLHCDFRGVDQYFQTALLEVGNKPSAQLPFPAIATKNVSVCCAYPTRLVIRPVIGIEPKCPSNMVSFAWILRTVKIYTSFKVLWNEESAVGMVRLNHGSGHFRVHELPGMPFTTVVKDSTLTPRSRGAGTLRIEDVCINGDYIDVPVKITDIHSLVIYGPQIMEVGTEVEVFVDAVDEDGIPFSRNYGALSNVTIDSSDATVHITKVNSTNYRIRALSVGGATLIASARPTSGRTLTSRPHSIQIFSPLLLLPQKVTLIPESTFQLEVFGGPQPTHHIDFALNNSEAAHIDPNALITSKSLGCTSITGSVKVGGKHSTESTVTLCVVSLTGVQVITSTHVIERGGHVWVRINGLDESETPFSFGGAIHPFKVTWSVSHPNVLKVVHPFGPSVSEADENRFVICLEGDSVGSAVVKVRVELSTLARNHFMGRSRVFEDNVKIRVEEPLSMPQLDIPISTIRIAQNTQMQLETAWSSSVEFSVPREFSRLLSVSKSGLIRSNSLLGPAALVVRRLDFSKNETSMIPVTVSAVHAIDVILLTKIDLVTSVPLLYLPVGAKIRLQVVFRDSRGRQLNEASSSISYRPHRFDLTEIISSNLNKTLTVTMKTAGETVLQVHDHSQNVFLRLSAKEQLYPRSRQPVVSDIVCFASPLVGAMRWSSSDDRIEWLDVEHGVGKLIEDGKAHVTVNVAEQMLTTSVKNPQVFCCIDCTEAQLVALSSLRAPFECATTFAHTKIGPAVNILSVKSVFLPSASMFANLLSFFLHRNSTMAKQRSLLKGSYACVIIAKWIGNSQVSACSNLRIVRTYTENLVILFPLLKQSIIPRCFQLNIKSAALWSELSEHCLITVENGVTGQSIQIPVRVRLVGQAAKQVYKALDSTGFIDFVLIFLQHYSWIIPSLMWVCFTGIVAIAGTFASVFIFVWTHLGPRCILCYGNDLVQYSGFFRSSPLGKSTPIFGESTFASQKQQQRPVGAMGDPSLWSASATLRK</sequence>
<feature type="domain" description="NUP210 fourth Ig-like" evidence="19">
    <location>
        <begin position="339"/>
        <end position="410"/>
    </location>
</feature>
<evidence type="ECO:0000259" key="19">
    <source>
        <dbReference type="Pfam" id="PF24991"/>
    </source>
</evidence>
<dbReference type="InterPro" id="IPR055097">
    <property type="entry name" value="Ig_NUP210_2nd"/>
</dbReference>
<evidence type="ECO:0000256" key="5">
    <source>
        <dbReference type="ARBA" id="ARBA00022989"/>
    </source>
</evidence>
<feature type="domain" description="NUP210 Ig-like" evidence="20">
    <location>
        <begin position="1005"/>
        <end position="1120"/>
    </location>
</feature>
<keyword evidence="7" id="KW-0325">Glycoprotein</keyword>
<comment type="subcellular location">
    <subcellularLocation>
        <location evidence="1">Nucleus membrane</location>
        <topology evidence="1">Single-pass membrane protein</topology>
    </subcellularLocation>
</comment>
<dbReference type="PANTHER" id="PTHR23019:SF0">
    <property type="entry name" value="NUCLEAR PORE MEMBRANE GLYCOPROTEIN 210"/>
    <property type="match status" value="1"/>
</dbReference>
<name>A0A158PHJ7_ANGCS</name>
<dbReference type="InterPro" id="IPR055094">
    <property type="entry name" value="NUP210_Ig15"/>
</dbReference>
<evidence type="ECO:0000259" key="16">
    <source>
        <dbReference type="Pfam" id="PF22967"/>
    </source>
</evidence>
<dbReference type="InterPro" id="IPR058779">
    <property type="entry name" value="Ig_NUP210_13th"/>
</dbReference>
<feature type="domain" description="NUP210 Ig-like" evidence="13">
    <location>
        <begin position="1216"/>
        <end position="1297"/>
    </location>
</feature>
<evidence type="ECO:0000313" key="22">
    <source>
        <dbReference type="Proteomes" id="UP000267027"/>
    </source>
</evidence>
<evidence type="ECO:0000256" key="11">
    <source>
        <dbReference type="SAM" id="SignalP"/>
    </source>
</evidence>
<dbReference type="Pfam" id="PF26182">
    <property type="entry name" value="Ig_NUP210_5th"/>
    <property type="match status" value="1"/>
</dbReference>
<evidence type="ECO:0000256" key="8">
    <source>
        <dbReference type="ARBA" id="ARBA00023242"/>
    </source>
</evidence>
<dbReference type="Pfam" id="PF24935">
    <property type="entry name" value="Ig_NUP210_6th"/>
    <property type="match status" value="1"/>
</dbReference>
<dbReference type="WBParaSite" id="ACOC_0000645801-mRNA-1">
    <property type="protein sequence ID" value="ACOC_0000645801-mRNA-1"/>
    <property type="gene ID" value="ACOC_0000645801"/>
</dbReference>
<dbReference type="InterPro" id="IPR045197">
    <property type="entry name" value="NUP210-like"/>
</dbReference>
<dbReference type="InterPro" id="IPR056897">
    <property type="entry name" value="Ig_NUP210_4th"/>
</dbReference>
<keyword evidence="8" id="KW-0539">Nucleus</keyword>
<protein>
    <submittedName>
        <fullName evidence="23">BIG2 domain-containing protein</fullName>
    </submittedName>
</protein>
<feature type="transmembrane region" description="Helical" evidence="10">
    <location>
        <begin position="1574"/>
        <end position="1597"/>
    </location>
</feature>
<dbReference type="Proteomes" id="UP000267027">
    <property type="component" value="Unassembled WGS sequence"/>
</dbReference>
<evidence type="ECO:0000259" key="15">
    <source>
        <dbReference type="Pfam" id="PF22963"/>
    </source>
</evidence>
<evidence type="ECO:0000256" key="6">
    <source>
        <dbReference type="ARBA" id="ARBA00023136"/>
    </source>
</evidence>
<feature type="signal peptide" evidence="11">
    <location>
        <begin position="1"/>
        <end position="20"/>
    </location>
</feature>
<dbReference type="InterPro" id="IPR056898">
    <property type="entry name" value="Ig_NUP210_6th"/>
</dbReference>
<evidence type="ECO:0000256" key="1">
    <source>
        <dbReference type="ARBA" id="ARBA00004590"/>
    </source>
</evidence>
<dbReference type="EMBL" id="UYYA01003948">
    <property type="protein sequence ID" value="VDM58044.1"/>
    <property type="molecule type" value="Genomic_DNA"/>
</dbReference>
<dbReference type="STRING" id="334426.A0A158PHJ7"/>
<dbReference type="InterPro" id="IPR055098">
    <property type="entry name" value="Ig_NUP210_3rd"/>
</dbReference>
<feature type="domain" description="NUP210 Ig-like" evidence="15">
    <location>
        <begin position="233"/>
        <end position="329"/>
    </location>
</feature>
<evidence type="ECO:0000256" key="4">
    <source>
        <dbReference type="ARBA" id="ARBA00022729"/>
    </source>
</evidence>
<dbReference type="InterPro" id="IPR008964">
    <property type="entry name" value="Invasin/intimin_cell_adhesion"/>
</dbReference>
<comment type="similarity">
    <text evidence="2">Belongs to the NUP210 family.</text>
</comment>
<keyword evidence="3 10" id="KW-0812">Transmembrane</keyword>
<evidence type="ECO:0000313" key="21">
    <source>
        <dbReference type="EMBL" id="VDM58044.1"/>
    </source>
</evidence>
<dbReference type="Pfam" id="PF24991">
    <property type="entry name" value="Ig_NUP210_4th"/>
    <property type="match status" value="1"/>
</dbReference>
<dbReference type="InterPro" id="IPR055099">
    <property type="entry name" value="Ig_NUP210_7th"/>
</dbReference>
<dbReference type="SUPFAM" id="SSF49373">
    <property type="entry name" value="Invasin/intimin cell-adhesion fragments"/>
    <property type="match status" value="1"/>
</dbReference>
<evidence type="ECO:0000259" key="17">
    <source>
        <dbReference type="Pfam" id="PF22969"/>
    </source>
</evidence>
<dbReference type="GO" id="GO:0005643">
    <property type="term" value="C:nuclear pore"/>
    <property type="evidence" value="ECO:0007669"/>
    <property type="project" value="TreeGrafter"/>
</dbReference>
<evidence type="ECO:0000259" key="14">
    <source>
        <dbReference type="Pfam" id="PF22962"/>
    </source>
</evidence>
<dbReference type="Gene3D" id="2.60.40.1080">
    <property type="match status" value="1"/>
</dbReference>
<feature type="domain" description="NUP210 Ig-like" evidence="17">
    <location>
        <begin position="122"/>
        <end position="224"/>
    </location>
</feature>
<keyword evidence="22" id="KW-1185">Reference proteome</keyword>
<evidence type="ECO:0000259" key="18">
    <source>
        <dbReference type="Pfam" id="PF24935"/>
    </source>
</evidence>
<dbReference type="OrthoDB" id="361283at2759"/>
<evidence type="ECO:0000256" key="7">
    <source>
        <dbReference type="ARBA" id="ARBA00023180"/>
    </source>
</evidence>
<reference evidence="21 22" key="2">
    <citation type="submission" date="2018-11" db="EMBL/GenBank/DDBJ databases">
        <authorList>
            <consortium name="Pathogen Informatics"/>
        </authorList>
    </citation>
    <scope>NUCLEOTIDE SEQUENCE [LARGE SCALE GENOMIC DNA]</scope>
    <source>
        <strain evidence="21 22">Costa Rica</strain>
    </source>
</reference>
<evidence type="ECO:0000313" key="23">
    <source>
        <dbReference type="WBParaSite" id="ACOC_0000645801-mRNA-1"/>
    </source>
</evidence>
<dbReference type="Pfam" id="PF26181">
    <property type="entry name" value="Ig_NUP210_13th"/>
    <property type="match status" value="1"/>
</dbReference>
<dbReference type="Pfam" id="PF22969">
    <property type="entry name" value="Ig_NUP210_2nd"/>
    <property type="match status" value="1"/>
</dbReference>
<feature type="chain" id="PRO_5043135045" evidence="11">
    <location>
        <begin position="21"/>
        <end position="1663"/>
    </location>
</feature>
<reference evidence="23" key="1">
    <citation type="submission" date="2016-04" db="UniProtKB">
        <authorList>
            <consortium name="WormBaseParasite"/>
        </authorList>
    </citation>
    <scope>IDENTIFICATION</scope>
</reference>
<dbReference type="InterPro" id="IPR055096">
    <property type="entry name" value="Ig_NUP210_1st"/>
</dbReference>
<proteinExistence type="inferred from homology"/>